<organism evidence="1 2">
    <name type="scientific">Aurantiacibacter gilvus</name>
    <dbReference type="NCBI Taxonomy" id="3139141"/>
    <lineage>
        <taxon>Bacteria</taxon>
        <taxon>Pseudomonadati</taxon>
        <taxon>Pseudomonadota</taxon>
        <taxon>Alphaproteobacteria</taxon>
        <taxon>Sphingomonadales</taxon>
        <taxon>Erythrobacteraceae</taxon>
        <taxon>Aurantiacibacter</taxon>
    </lineage>
</organism>
<dbReference type="EMBL" id="JBBYHV010000002">
    <property type="protein sequence ID" value="MEL1251070.1"/>
    <property type="molecule type" value="Genomic_DNA"/>
</dbReference>
<gene>
    <name evidence="1" type="ORF">AAEO60_10330</name>
</gene>
<evidence type="ECO:0000313" key="2">
    <source>
        <dbReference type="Proteomes" id="UP001497045"/>
    </source>
</evidence>
<comment type="caution">
    <text evidence="1">The sequence shown here is derived from an EMBL/GenBank/DDBJ whole genome shotgun (WGS) entry which is preliminary data.</text>
</comment>
<dbReference type="RefSeq" id="WP_341673636.1">
    <property type="nucleotide sequence ID" value="NZ_JBBYHV010000002.1"/>
</dbReference>
<dbReference type="PROSITE" id="PS51257">
    <property type="entry name" value="PROKAR_LIPOPROTEIN"/>
    <property type="match status" value="1"/>
</dbReference>
<evidence type="ECO:0008006" key="3">
    <source>
        <dbReference type="Google" id="ProtNLM"/>
    </source>
</evidence>
<keyword evidence="2" id="KW-1185">Reference proteome</keyword>
<protein>
    <recommendedName>
        <fullName evidence="3">Lipoprotein</fullName>
    </recommendedName>
</protein>
<dbReference type="InterPro" id="IPR032710">
    <property type="entry name" value="NTF2-like_dom_sf"/>
</dbReference>
<name>A0ABU9IF66_9SPHN</name>
<dbReference type="SUPFAM" id="SSF54427">
    <property type="entry name" value="NTF2-like"/>
    <property type="match status" value="1"/>
</dbReference>
<evidence type="ECO:0000313" key="1">
    <source>
        <dbReference type="EMBL" id="MEL1251070.1"/>
    </source>
</evidence>
<sequence length="160" mass="17795">MKRIVVVAAAMALSACQQQEEQDSEQRAQMEIPADLLERYEFSPADTPNKRIALVYLYSAWNDGELADARATYWVPGYFPPVIPQYRIHRVIEEGDQVVVLALVEGIGIGDEITTIFGTPGGTKIGDAVVEVMRFDPATGLIAEKVDIIEPMSEESYDFR</sequence>
<reference evidence="1 2" key="1">
    <citation type="submission" date="2024-04" db="EMBL/GenBank/DDBJ databases">
        <title>Aurantiacibacter sp. DGU6 16S ribosomal RNA gene Genome sequencing and assembly.</title>
        <authorList>
            <person name="Park S."/>
        </authorList>
    </citation>
    <scope>NUCLEOTIDE SEQUENCE [LARGE SCALE GENOMIC DNA]</scope>
    <source>
        <strain evidence="1 2">DGU6</strain>
    </source>
</reference>
<proteinExistence type="predicted"/>
<dbReference type="Proteomes" id="UP001497045">
    <property type="component" value="Unassembled WGS sequence"/>
</dbReference>
<accession>A0ABU9IF66</accession>